<gene>
    <name evidence="1" type="ORF">LCGC14_3148490</name>
</gene>
<name>A0A0F8WIQ7_9ZZZZ</name>
<proteinExistence type="predicted"/>
<dbReference type="EMBL" id="LAZR01069243">
    <property type="protein sequence ID" value="KKK48105.1"/>
    <property type="molecule type" value="Genomic_DNA"/>
</dbReference>
<protein>
    <submittedName>
        <fullName evidence="1">Uncharacterized protein</fullName>
    </submittedName>
</protein>
<dbReference type="AlphaFoldDB" id="A0A0F8WIQ7"/>
<accession>A0A0F8WIQ7</accession>
<comment type="caution">
    <text evidence="1">The sequence shown here is derived from an EMBL/GenBank/DDBJ whole genome shotgun (WGS) entry which is preliminary data.</text>
</comment>
<sequence length="57" mass="6737">MANLYVKRFDTREIVSTIDLHGKTGQQAERVLRGLLRQMDTETYFVDDDEIEYPDED</sequence>
<organism evidence="1">
    <name type="scientific">marine sediment metagenome</name>
    <dbReference type="NCBI Taxonomy" id="412755"/>
    <lineage>
        <taxon>unclassified sequences</taxon>
        <taxon>metagenomes</taxon>
        <taxon>ecological metagenomes</taxon>
    </lineage>
</organism>
<evidence type="ECO:0000313" key="1">
    <source>
        <dbReference type="EMBL" id="KKK48105.1"/>
    </source>
</evidence>
<reference evidence="1" key="1">
    <citation type="journal article" date="2015" name="Nature">
        <title>Complex archaea that bridge the gap between prokaryotes and eukaryotes.</title>
        <authorList>
            <person name="Spang A."/>
            <person name="Saw J.H."/>
            <person name="Jorgensen S.L."/>
            <person name="Zaremba-Niedzwiedzka K."/>
            <person name="Martijn J."/>
            <person name="Lind A.E."/>
            <person name="van Eijk R."/>
            <person name="Schleper C."/>
            <person name="Guy L."/>
            <person name="Ettema T.J."/>
        </authorList>
    </citation>
    <scope>NUCLEOTIDE SEQUENCE</scope>
</reference>